<proteinExistence type="predicted"/>
<dbReference type="GO" id="GO:0016020">
    <property type="term" value="C:membrane"/>
    <property type="evidence" value="ECO:0007669"/>
    <property type="project" value="TreeGrafter"/>
</dbReference>
<name>A0A5B8U9K2_9ACTN</name>
<dbReference type="InterPro" id="IPR000073">
    <property type="entry name" value="AB_hydrolase_1"/>
</dbReference>
<dbReference type="InterPro" id="IPR000639">
    <property type="entry name" value="Epox_hydrolase-like"/>
</dbReference>
<dbReference type="EMBL" id="CP042430">
    <property type="protein sequence ID" value="QEC49322.1"/>
    <property type="molecule type" value="Genomic_DNA"/>
</dbReference>
<feature type="domain" description="AB hydrolase-1" evidence="1">
    <location>
        <begin position="21"/>
        <end position="272"/>
    </location>
</feature>
<gene>
    <name evidence="2" type="ORF">FSW04_18215</name>
</gene>
<protein>
    <submittedName>
        <fullName evidence="2">Alpha/beta hydrolase</fullName>
    </submittedName>
</protein>
<reference evidence="2 3" key="1">
    <citation type="journal article" date="2018" name="J. Microbiol.">
        <title>Baekduia soli gen. nov., sp. nov., a novel bacterium isolated from the soil of Baekdu Mountain and proposal of a novel family name, Baekduiaceae fam. nov.</title>
        <authorList>
            <person name="An D.S."/>
            <person name="Siddiqi M.Z."/>
            <person name="Kim K.H."/>
            <person name="Yu H.S."/>
            <person name="Im W.T."/>
        </authorList>
    </citation>
    <scope>NUCLEOTIDE SEQUENCE [LARGE SCALE GENOMIC DNA]</scope>
    <source>
        <strain evidence="2 3">BR7-21</strain>
    </source>
</reference>
<dbReference type="SUPFAM" id="SSF53474">
    <property type="entry name" value="alpha/beta-Hydrolases"/>
    <property type="match status" value="1"/>
</dbReference>
<dbReference type="PANTHER" id="PTHR43798:SF33">
    <property type="entry name" value="HYDROLASE, PUTATIVE (AFU_ORTHOLOGUE AFUA_2G14860)-RELATED"/>
    <property type="match status" value="1"/>
</dbReference>
<dbReference type="Proteomes" id="UP000321805">
    <property type="component" value="Chromosome"/>
</dbReference>
<evidence type="ECO:0000259" key="1">
    <source>
        <dbReference type="Pfam" id="PF00561"/>
    </source>
</evidence>
<organism evidence="2 3">
    <name type="scientific">Baekduia soli</name>
    <dbReference type="NCBI Taxonomy" id="496014"/>
    <lineage>
        <taxon>Bacteria</taxon>
        <taxon>Bacillati</taxon>
        <taxon>Actinomycetota</taxon>
        <taxon>Thermoleophilia</taxon>
        <taxon>Solirubrobacterales</taxon>
        <taxon>Baekduiaceae</taxon>
        <taxon>Baekduia</taxon>
    </lineage>
</organism>
<dbReference type="KEGG" id="bsol:FSW04_18215"/>
<dbReference type="PANTHER" id="PTHR43798">
    <property type="entry name" value="MONOACYLGLYCEROL LIPASE"/>
    <property type="match status" value="1"/>
</dbReference>
<dbReference type="OrthoDB" id="9812774at2"/>
<keyword evidence="2" id="KW-0378">Hydrolase</keyword>
<evidence type="ECO:0000313" key="3">
    <source>
        <dbReference type="Proteomes" id="UP000321805"/>
    </source>
</evidence>
<dbReference type="RefSeq" id="WP_146921684.1">
    <property type="nucleotide sequence ID" value="NZ_CP042430.1"/>
</dbReference>
<dbReference type="Pfam" id="PF00561">
    <property type="entry name" value="Abhydrolase_1"/>
    <property type="match status" value="1"/>
</dbReference>
<dbReference type="GO" id="GO:0016787">
    <property type="term" value="F:hydrolase activity"/>
    <property type="evidence" value="ECO:0007669"/>
    <property type="project" value="UniProtKB-KW"/>
</dbReference>
<accession>A0A5B8U9K2</accession>
<dbReference type="Gene3D" id="3.40.50.1820">
    <property type="entry name" value="alpha/beta hydrolase"/>
    <property type="match status" value="1"/>
</dbReference>
<sequence>MPLSAAVDGFRLAYDRAGSGPPVVLLHGWPGDRQDHREVVPLLTGAADVVVPDLRGFGESDKHPADPKEAYGAPAQVRSVLGLMDELGLEDVVLSGYDVGSRVAQAVARAAPGRVRALVVTPPLPGAGHRVLRPESQPEFWYQSFHRIALSEVLLDGNADGVLAYLRHFWNHWSAPGWEPDEDALRRLAAHYAPPGAFTASIGWYRAGSGMVATSLSETVPEAADRIAVPTTVLWPEHDPIFPREWADRLGEFFAEVTVLDLPGSGHFAPLETPDGVARAILAALA</sequence>
<dbReference type="AlphaFoldDB" id="A0A5B8U9K2"/>
<dbReference type="InterPro" id="IPR050266">
    <property type="entry name" value="AB_hydrolase_sf"/>
</dbReference>
<keyword evidence="3" id="KW-1185">Reference proteome</keyword>
<dbReference type="InterPro" id="IPR029058">
    <property type="entry name" value="AB_hydrolase_fold"/>
</dbReference>
<dbReference type="PRINTS" id="PR00412">
    <property type="entry name" value="EPOXHYDRLASE"/>
</dbReference>
<evidence type="ECO:0000313" key="2">
    <source>
        <dbReference type="EMBL" id="QEC49322.1"/>
    </source>
</evidence>